<name>A0A2N5UM03_9BASI</name>
<proteinExistence type="predicted"/>
<dbReference type="EMBL" id="PGCI01000123">
    <property type="protein sequence ID" value="PLW38798.1"/>
    <property type="molecule type" value="Genomic_DNA"/>
</dbReference>
<dbReference type="AlphaFoldDB" id="A0A2N5UM03"/>
<comment type="caution">
    <text evidence="2">The sequence shown here is derived from an EMBL/GenBank/DDBJ whole genome shotgun (WGS) entry which is preliminary data.</text>
</comment>
<organism evidence="2 3">
    <name type="scientific">Puccinia coronata f. sp. avenae</name>
    <dbReference type="NCBI Taxonomy" id="200324"/>
    <lineage>
        <taxon>Eukaryota</taxon>
        <taxon>Fungi</taxon>
        <taxon>Dikarya</taxon>
        <taxon>Basidiomycota</taxon>
        <taxon>Pucciniomycotina</taxon>
        <taxon>Pucciniomycetes</taxon>
        <taxon>Pucciniales</taxon>
        <taxon>Pucciniaceae</taxon>
        <taxon>Puccinia</taxon>
    </lineage>
</organism>
<evidence type="ECO:0000256" key="1">
    <source>
        <dbReference type="SAM" id="MobiDB-lite"/>
    </source>
</evidence>
<evidence type="ECO:0000313" key="3">
    <source>
        <dbReference type="Proteomes" id="UP000235392"/>
    </source>
</evidence>
<evidence type="ECO:0000313" key="2">
    <source>
        <dbReference type="EMBL" id="PLW38798.1"/>
    </source>
</evidence>
<reference evidence="2 3" key="1">
    <citation type="submission" date="2017-11" db="EMBL/GenBank/DDBJ databases">
        <title>De novo assembly and phasing of dikaryotic genomes from two isolates of Puccinia coronata f. sp. avenae, the causal agent of oat crown rust.</title>
        <authorList>
            <person name="Miller M.E."/>
            <person name="Zhang Y."/>
            <person name="Omidvar V."/>
            <person name="Sperschneider J."/>
            <person name="Schwessinger B."/>
            <person name="Raley C."/>
            <person name="Palmer J.M."/>
            <person name="Garnica D."/>
            <person name="Upadhyaya N."/>
            <person name="Rathjen J."/>
            <person name="Taylor J.M."/>
            <person name="Park R.F."/>
            <person name="Dodds P.N."/>
            <person name="Hirsch C.D."/>
            <person name="Kianian S.F."/>
            <person name="Figueroa M."/>
        </authorList>
    </citation>
    <scope>NUCLEOTIDE SEQUENCE [LARGE SCALE GENOMIC DNA]</scope>
    <source>
        <strain evidence="2">12SD80</strain>
    </source>
</reference>
<gene>
    <name evidence="2" type="ORF">PCASD_12576</name>
</gene>
<sequence>MREEELKCGKQRERKNFFVAIEEHQVASFSNGVPQPSKSVSHLTTATEHFAHKFEEDEVKQFDIDDGGQLGSTRVSAPWRPSAS</sequence>
<dbReference type="Proteomes" id="UP000235392">
    <property type="component" value="Unassembled WGS sequence"/>
</dbReference>
<protein>
    <submittedName>
        <fullName evidence="2">Uncharacterized protein</fullName>
    </submittedName>
</protein>
<accession>A0A2N5UM03</accession>
<feature type="region of interest" description="Disordered" evidence="1">
    <location>
        <begin position="62"/>
        <end position="84"/>
    </location>
</feature>